<gene>
    <name evidence="1" type="ORF">EV668_2937</name>
</gene>
<dbReference type="AlphaFoldDB" id="A0A4R7C140"/>
<name>A0A4R7C140_9HYPH</name>
<keyword evidence="1" id="KW-0560">Oxidoreductase</keyword>
<evidence type="ECO:0000313" key="1">
    <source>
        <dbReference type="EMBL" id="TDR90096.1"/>
    </source>
</evidence>
<dbReference type="RefSeq" id="WP_133771227.1">
    <property type="nucleotide sequence ID" value="NZ_SNZR01000013.1"/>
</dbReference>
<dbReference type="Gene3D" id="3.30.70.100">
    <property type="match status" value="1"/>
</dbReference>
<proteinExistence type="predicted"/>
<dbReference type="SUPFAM" id="SSF54909">
    <property type="entry name" value="Dimeric alpha+beta barrel"/>
    <property type="match status" value="1"/>
</dbReference>
<comment type="caution">
    <text evidence="1">The sequence shown here is derived from an EMBL/GenBank/DDBJ whole genome shotgun (WGS) entry which is preliminary data.</text>
</comment>
<dbReference type="OrthoDB" id="9991124at2"/>
<accession>A0A4R7C140</accession>
<dbReference type="InterPro" id="IPR011008">
    <property type="entry name" value="Dimeric_a/b-barrel"/>
</dbReference>
<dbReference type="EMBL" id="SNZR01000013">
    <property type="protein sequence ID" value="TDR90096.1"/>
    <property type="molecule type" value="Genomic_DNA"/>
</dbReference>
<keyword evidence="1" id="KW-0503">Monooxygenase</keyword>
<dbReference type="Proteomes" id="UP000295122">
    <property type="component" value="Unassembled WGS sequence"/>
</dbReference>
<sequence>MVIILIRRFARPDREAAFLQRFAEQKPDGHPDFLGETLTRITDGAVLPDGVPRLLAAPEGSGAFLNVARWRSWDAFERHFAVQLAAPGGFDPEIETRRAEIAILAVEPS</sequence>
<keyword evidence="2" id="KW-1185">Reference proteome</keyword>
<reference evidence="1 2" key="1">
    <citation type="submission" date="2019-03" db="EMBL/GenBank/DDBJ databases">
        <title>Genomic Encyclopedia of Type Strains, Phase IV (KMG-IV): sequencing the most valuable type-strain genomes for metagenomic binning, comparative biology and taxonomic classification.</title>
        <authorList>
            <person name="Goeker M."/>
        </authorList>
    </citation>
    <scope>NUCLEOTIDE SEQUENCE [LARGE SCALE GENOMIC DNA]</scope>
    <source>
        <strain evidence="1 2">DSM 25903</strain>
    </source>
</reference>
<organism evidence="1 2">
    <name type="scientific">Enterovirga rhinocerotis</name>
    <dbReference type="NCBI Taxonomy" id="1339210"/>
    <lineage>
        <taxon>Bacteria</taxon>
        <taxon>Pseudomonadati</taxon>
        <taxon>Pseudomonadota</taxon>
        <taxon>Alphaproteobacteria</taxon>
        <taxon>Hyphomicrobiales</taxon>
        <taxon>Methylobacteriaceae</taxon>
        <taxon>Enterovirga</taxon>
    </lineage>
</organism>
<dbReference type="GO" id="GO:0004497">
    <property type="term" value="F:monooxygenase activity"/>
    <property type="evidence" value="ECO:0007669"/>
    <property type="project" value="UniProtKB-KW"/>
</dbReference>
<protein>
    <submittedName>
        <fullName evidence="1">Antibiotic biosynthesis monooxygenase</fullName>
    </submittedName>
</protein>
<evidence type="ECO:0000313" key="2">
    <source>
        <dbReference type="Proteomes" id="UP000295122"/>
    </source>
</evidence>